<proteinExistence type="predicted"/>
<gene>
    <name evidence="1" type="ORF">DUNSADRAFT_2128</name>
</gene>
<feature type="non-terminal residue" evidence="1">
    <location>
        <position position="1"/>
    </location>
</feature>
<evidence type="ECO:0000313" key="1">
    <source>
        <dbReference type="EMBL" id="KAF5826750.1"/>
    </source>
</evidence>
<protein>
    <submittedName>
        <fullName evidence="1">Uncharacterized protein</fullName>
    </submittedName>
</protein>
<keyword evidence="2" id="KW-1185">Reference proteome</keyword>
<organism evidence="1 2">
    <name type="scientific">Dunaliella salina</name>
    <name type="common">Green alga</name>
    <name type="synonym">Protococcus salinus</name>
    <dbReference type="NCBI Taxonomy" id="3046"/>
    <lineage>
        <taxon>Eukaryota</taxon>
        <taxon>Viridiplantae</taxon>
        <taxon>Chlorophyta</taxon>
        <taxon>core chlorophytes</taxon>
        <taxon>Chlorophyceae</taxon>
        <taxon>CS clade</taxon>
        <taxon>Chlamydomonadales</taxon>
        <taxon>Dunaliellaceae</taxon>
        <taxon>Dunaliella</taxon>
    </lineage>
</organism>
<dbReference type="Proteomes" id="UP000815325">
    <property type="component" value="Unassembled WGS sequence"/>
</dbReference>
<dbReference type="EMBL" id="MU070732">
    <property type="protein sequence ID" value="KAF5826750.1"/>
    <property type="molecule type" value="Genomic_DNA"/>
</dbReference>
<accession>A0ABQ7FWN0</accession>
<reference evidence="1" key="1">
    <citation type="submission" date="2017-08" db="EMBL/GenBank/DDBJ databases">
        <authorList>
            <person name="Polle J.E."/>
            <person name="Barry K."/>
            <person name="Cushman J."/>
            <person name="Schmutz J."/>
            <person name="Tran D."/>
            <person name="Hathwaick L.T."/>
            <person name="Yim W.C."/>
            <person name="Jenkins J."/>
            <person name="Mckie-Krisberg Z.M."/>
            <person name="Prochnik S."/>
            <person name="Lindquist E."/>
            <person name="Dockter R.B."/>
            <person name="Adam C."/>
            <person name="Molina H."/>
            <person name="Bunkerborg J."/>
            <person name="Jin E."/>
            <person name="Buchheim M."/>
            <person name="Magnuson J."/>
        </authorList>
    </citation>
    <scope>NUCLEOTIDE SEQUENCE</scope>
    <source>
        <strain evidence="1">CCAP 19/18</strain>
    </source>
</reference>
<comment type="caution">
    <text evidence="1">The sequence shown here is derived from an EMBL/GenBank/DDBJ whole genome shotgun (WGS) entry which is preliminary data.</text>
</comment>
<sequence>VRRELRNHFQLIRSCFIFFAALSPNHCSHELMAMRMQDYCEFARCCNLLGPRSPLCEPTYMEAIFKASKGPAGLSGVKQQQGASQESAATHPHLLNRSEFLECIVRLAIVKHMQATHDANGQPNVANAVERLLEEDIEPNLSPSAKVDANAFREERLYSEEMEVCIRSHWTLLTMSFKVYSAGSGTLGIEGWLALLAAGALLGRANHTGIDKHAAKVVFMLSQASAVDKAGSPQSRDGGLKFFDFVEVSAYRDAVAPVSLYNFCAVVPVSLCNFVRSFL</sequence>
<name>A0ABQ7FWN0_DUNSA</name>
<evidence type="ECO:0000313" key="2">
    <source>
        <dbReference type="Proteomes" id="UP000815325"/>
    </source>
</evidence>